<evidence type="ECO:0000313" key="1">
    <source>
        <dbReference type="EMBL" id="MCD7472126.1"/>
    </source>
</evidence>
<evidence type="ECO:0000313" key="2">
    <source>
        <dbReference type="Proteomes" id="UP000823775"/>
    </source>
</evidence>
<proteinExistence type="predicted"/>
<organism evidence="1 2">
    <name type="scientific">Datura stramonium</name>
    <name type="common">Jimsonweed</name>
    <name type="synonym">Common thornapple</name>
    <dbReference type="NCBI Taxonomy" id="4076"/>
    <lineage>
        <taxon>Eukaryota</taxon>
        <taxon>Viridiplantae</taxon>
        <taxon>Streptophyta</taxon>
        <taxon>Embryophyta</taxon>
        <taxon>Tracheophyta</taxon>
        <taxon>Spermatophyta</taxon>
        <taxon>Magnoliopsida</taxon>
        <taxon>eudicotyledons</taxon>
        <taxon>Gunneridae</taxon>
        <taxon>Pentapetalae</taxon>
        <taxon>asterids</taxon>
        <taxon>lamiids</taxon>
        <taxon>Solanales</taxon>
        <taxon>Solanaceae</taxon>
        <taxon>Solanoideae</taxon>
        <taxon>Datureae</taxon>
        <taxon>Datura</taxon>
    </lineage>
</organism>
<accession>A0ABS8TMK0</accession>
<gene>
    <name evidence="1" type="ORF">HAX54_013117</name>
</gene>
<comment type="caution">
    <text evidence="1">The sequence shown here is derived from an EMBL/GenBank/DDBJ whole genome shotgun (WGS) entry which is preliminary data.</text>
</comment>
<reference evidence="1 2" key="1">
    <citation type="journal article" date="2021" name="BMC Genomics">
        <title>Datura genome reveals duplications of psychoactive alkaloid biosynthetic genes and high mutation rate following tissue culture.</title>
        <authorList>
            <person name="Rajewski A."/>
            <person name="Carter-House D."/>
            <person name="Stajich J."/>
            <person name="Litt A."/>
        </authorList>
    </citation>
    <scope>NUCLEOTIDE SEQUENCE [LARGE SCALE GENOMIC DNA]</scope>
    <source>
        <strain evidence="1">AR-01</strain>
    </source>
</reference>
<name>A0ABS8TMK0_DATST</name>
<dbReference type="Proteomes" id="UP000823775">
    <property type="component" value="Unassembled WGS sequence"/>
</dbReference>
<keyword evidence="2" id="KW-1185">Reference proteome</keyword>
<dbReference type="EMBL" id="JACEIK010001780">
    <property type="protein sequence ID" value="MCD7472126.1"/>
    <property type="molecule type" value="Genomic_DNA"/>
</dbReference>
<protein>
    <submittedName>
        <fullName evidence="1">Uncharacterized protein</fullName>
    </submittedName>
</protein>
<sequence>MGDGGDSPSHLSIVELMVKGLHWLIPPPIPRQGLGSPLWAMEVPTVRQVSDGPTQRPSLRRDFQAFILKGDGGEDEPLELAMAHHLGYQM</sequence>